<evidence type="ECO:0000313" key="2">
    <source>
        <dbReference type="EMBL" id="KKN24432.1"/>
    </source>
</evidence>
<organism evidence="2">
    <name type="scientific">marine sediment metagenome</name>
    <dbReference type="NCBI Taxonomy" id="412755"/>
    <lineage>
        <taxon>unclassified sequences</taxon>
        <taxon>metagenomes</taxon>
        <taxon>ecological metagenomes</taxon>
    </lineage>
</organism>
<keyword evidence="1" id="KW-1133">Transmembrane helix</keyword>
<name>A0A0F9PIW8_9ZZZZ</name>
<keyword evidence="1" id="KW-0812">Transmembrane</keyword>
<dbReference type="EMBL" id="LAZR01002883">
    <property type="protein sequence ID" value="KKN24432.1"/>
    <property type="molecule type" value="Genomic_DNA"/>
</dbReference>
<keyword evidence="1" id="KW-0472">Membrane</keyword>
<evidence type="ECO:0000256" key="1">
    <source>
        <dbReference type="SAM" id="Phobius"/>
    </source>
</evidence>
<sequence length="31" mass="3609">MWNIMVALFIICTMVLLWEFIMVVAYVIGGM</sequence>
<comment type="caution">
    <text evidence="2">The sequence shown here is derived from an EMBL/GenBank/DDBJ whole genome shotgun (WGS) entry which is preliminary data.</text>
</comment>
<gene>
    <name evidence="2" type="ORF">LCGC14_0895020</name>
</gene>
<reference evidence="2" key="1">
    <citation type="journal article" date="2015" name="Nature">
        <title>Complex archaea that bridge the gap between prokaryotes and eukaryotes.</title>
        <authorList>
            <person name="Spang A."/>
            <person name="Saw J.H."/>
            <person name="Jorgensen S.L."/>
            <person name="Zaremba-Niedzwiedzka K."/>
            <person name="Martijn J."/>
            <person name="Lind A.E."/>
            <person name="van Eijk R."/>
            <person name="Schleper C."/>
            <person name="Guy L."/>
            <person name="Ettema T.J."/>
        </authorList>
    </citation>
    <scope>NUCLEOTIDE SEQUENCE</scope>
</reference>
<feature type="transmembrane region" description="Helical" evidence="1">
    <location>
        <begin position="6"/>
        <end position="28"/>
    </location>
</feature>
<protein>
    <submittedName>
        <fullName evidence="2">Uncharacterized protein</fullName>
    </submittedName>
</protein>
<proteinExistence type="predicted"/>
<accession>A0A0F9PIW8</accession>
<dbReference type="AlphaFoldDB" id="A0A0F9PIW8"/>